<accession>A0A2T4TX51</accession>
<evidence type="ECO:0000256" key="6">
    <source>
        <dbReference type="ARBA" id="ARBA00035254"/>
    </source>
</evidence>
<evidence type="ECO:0000256" key="7">
    <source>
        <dbReference type="HAMAP-Rule" id="MF_01306"/>
    </source>
</evidence>
<feature type="domain" description="Small ribosomal subunit protein uS4 N-terminal" evidence="10">
    <location>
        <begin position="3"/>
        <end position="97"/>
    </location>
</feature>
<comment type="similarity">
    <text evidence="1 7 8">Belongs to the universal ribosomal protein uS4 family.</text>
</comment>
<dbReference type="InterPro" id="IPR018079">
    <property type="entry name" value="Ribosomal_uS4_CS"/>
</dbReference>
<keyword evidence="5 7" id="KW-0687">Ribonucleoprotein</keyword>
<dbReference type="InterPro" id="IPR001912">
    <property type="entry name" value="Ribosomal_uS4_N"/>
</dbReference>
<dbReference type="FunFam" id="1.10.1050.10:FF:000001">
    <property type="entry name" value="30S ribosomal protein S4"/>
    <property type="match status" value="1"/>
</dbReference>
<dbReference type="Gene3D" id="1.10.1050.10">
    <property type="entry name" value="Ribosomal Protein S4 Delta 41, Chain A, domain 1"/>
    <property type="match status" value="1"/>
</dbReference>
<reference evidence="11 12" key="1">
    <citation type="submission" date="2017-09" db="EMBL/GenBank/DDBJ databases">
        <title>Bloom of a denitrifying methanotroph, Candidatus Methylomirabilis limnetica, in a deep stratified lake.</title>
        <authorList>
            <person name="Graf J.S."/>
            <person name="Marchant H.K."/>
            <person name="Tienken D."/>
            <person name="Hach P.F."/>
            <person name="Brand A."/>
            <person name="Schubert C.J."/>
            <person name="Kuypers M.M."/>
            <person name="Milucka J."/>
        </authorList>
    </citation>
    <scope>NUCLEOTIDE SEQUENCE [LARGE SCALE GENOMIC DNA]</scope>
    <source>
        <strain evidence="11 12">Zug</strain>
    </source>
</reference>
<dbReference type="NCBIfam" id="NF003717">
    <property type="entry name" value="PRK05327.1"/>
    <property type="match status" value="1"/>
</dbReference>
<dbReference type="GO" id="GO:0006412">
    <property type="term" value="P:translation"/>
    <property type="evidence" value="ECO:0007669"/>
    <property type="project" value="UniProtKB-UniRule"/>
</dbReference>
<name>A0A2T4TX51_9BACT</name>
<evidence type="ECO:0000313" key="11">
    <source>
        <dbReference type="EMBL" id="PTL35686.1"/>
    </source>
</evidence>
<dbReference type="PROSITE" id="PS50889">
    <property type="entry name" value="S4"/>
    <property type="match status" value="1"/>
</dbReference>
<dbReference type="GO" id="GO:0015935">
    <property type="term" value="C:small ribosomal subunit"/>
    <property type="evidence" value="ECO:0007669"/>
    <property type="project" value="InterPro"/>
</dbReference>
<reference evidence="12" key="2">
    <citation type="journal article" date="2018" name="Environ. Microbiol.">
        <title>Bloom of a denitrifying methanotroph, 'Candidatus Methylomirabilis limnetica', in a deep stratified lake.</title>
        <authorList>
            <person name="Graf J.S."/>
            <person name="Mayr M.J."/>
            <person name="Marchant H.K."/>
            <person name="Tienken D."/>
            <person name="Hach P.F."/>
            <person name="Brand A."/>
            <person name="Schubert C.J."/>
            <person name="Kuypers M.M."/>
            <person name="Milucka J."/>
        </authorList>
    </citation>
    <scope>NUCLEOTIDE SEQUENCE [LARGE SCALE GENOMIC DNA]</scope>
    <source>
        <strain evidence="12">Zug</strain>
    </source>
</reference>
<dbReference type="NCBIfam" id="TIGR01017">
    <property type="entry name" value="rpsD_bact"/>
    <property type="match status" value="1"/>
</dbReference>
<dbReference type="InterPro" id="IPR022801">
    <property type="entry name" value="Ribosomal_uS4"/>
</dbReference>
<dbReference type="InterPro" id="IPR005709">
    <property type="entry name" value="Ribosomal_uS4_bac-type"/>
</dbReference>
<protein>
    <recommendedName>
        <fullName evidence="6 7">Small ribosomal subunit protein uS4</fullName>
    </recommendedName>
</protein>
<dbReference type="PROSITE" id="PS00632">
    <property type="entry name" value="RIBOSOMAL_S4"/>
    <property type="match status" value="1"/>
</dbReference>
<keyword evidence="2 7" id="KW-0699">rRNA-binding</keyword>
<keyword evidence="4 7" id="KW-0689">Ribosomal protein</keyword>
<proteinExistence type="inferred from homology"/>
<evidence type="ECO:0000256" key="3">
    <source>
        <dbReference type="ARBA" id="ARBA00022884"/>
    </source>
</evidence>
<dbReference type="InterPro" id="IPR036986">
    <property type="entry name" value="S4_RNA-bd_sf"/>
</dbReference>
<evidence type="ECO:0000259" key="9">
    <source>
        <dbReference type="SMART" id="SM00363"/>
    </source>
</evidence>
<dbReference type="SMART" id="SM00363">
    <property type="entry name" value="S4"/>
    <property type="match status" value="1"/>
</dbReference>
<dbReference type="HAMAP" id="MF_01306_B">
    <property type="entry name" value="Ribosomal_uS4_B"/>
    <property type="match status" value="1"/>
</dbReference>
<evidence type="ECO:0000256" key="8">
    <source>
        <dbReference type="RuleBase" id="RU003699"/>
    </source>
</evidence>
<evidence type="ECO:0000256" key="1">
    <source>
        <dbReference type="ARBA" id="ARBA00007465"/>
    </source>
</evidence>
<comment type="subunit">
    <text evidence="7">Part of the 30S ribosomal subunit. Contacts protein S5. The interaction surface between S4 and S5 is involved in control of translational fidelity.</text>
</comment>
<comment type="caution">
    <text evidence="11">The sequence shown here is derived from an EMBL/GenBank/DDBJ whole genome shotgun (WGS) entry which is preliminary data.</text>
</comment>
<dbReference type="PANTHER" id="PTHR11831">
    <property type="entry name" value="30S 40S RIBOSOMAL PROTEIN"/>
    <property type="match status" value="1"/>
</dbReference>
<keyword evidence="12" id="KW-1185">Reference proteome</keyword>
<dbReference type="Gene3D" id="3.10.290.10">
    <property type="entry name" value="RNA-binding S4 domain"/>
    <property type="match status" value="1"/>
</dbReference>
<feature type="domain" description="RNA-binding S4" evidence="9">
    <location>
        <begin position="98"/>
        <end position="158"/>
    </location>
</feature>
<sequence>MARYLDSACKLCRREGLKLFLKGDRCLSTKCAIEKRNFIPGMHGQRRTKVSDYCRQLREKQKMRRIYGVLETQFRKYYRMAERQTGITGENLVKILEQRLDSVVHRLGFAASRAQARILITHGHILVNGRKTDIASYLVRPGETIEVRPKSREIMAIKTAFEVAKRRTLPSWLELDPTNMKGVVRSIPSREEIAIPVEEQLIVALYSK</sequence>
<evidence type="ECO:0000256" key="2">
    <source>
        <dbReference type="ARBA" id="ARBA00022730"/>
    </source>
</evidence>
<dbReference type="RefSeq" id="WP_107562420.1">
    <property type="nucleotide sequence ID" value="NZ_NVQC01000022.1"/>
</dbReference>
<dbReference type="GO" id="GO:0003735">
    <property type="term" value="F:structural constituent of ribosome"/>
    <property type="evidence" value="ECO:0007669"/>
    <property type="project" value="InterPro"/>
</dbReference>
<evidence type="ECO:0000313" key="12">
    <source>
        <dbReference type="Proteomes" id="UP000241436"/>
    </source>
</evidence>
<dbReference type="SUPFAM" id="SSF55174">
    <property type="entry name" value="Alpha-L RNA-binding motif"/>
    <property type="match status" value="1"/>
</dbReference>
<keyword evidence="3 7" id="KW-0694">RNA-binding</keyword>
<comment type="function">
    <text evidence="7">One of the primary rRNA binding proteins, it binds directly to 16S rRNA where it nucleates assembly of the body of the 30S subunit.</text>
</comment>
<dbReference type="AlphaFoldDB" id="A0A2T4TX51"/>
<gene>
    <name evidence="7" type="primary">rpsD</name>
    <name evidence="11" type="ORF">CLG94_07945</name>
</gene>
<dbReference type="Pfam" id="PF01479">
    <property type="entry name" value="S4"/>
    <property type="match status" value="1"/>
</dbReference>
<dbReference type="FunFam" id="3.10.290.10:FF:000001">
    <property type="entry name" value="30S ribosomal protein S4"/>
    <property type="match status" value="1"/>
</dbReference>
<dbReference type="PANTHER" id="PTHR11831:SF4">
    <property type="entry name" value="SMALL RIBOSOMAL SUBUNIT PROTEIN US4M"/>
    <property type="match status" value="1"/>
</dbReference>
<evidence type="ECO:0000259" key="10">
    <source>
        <dbReference type="SMART" id="SM01390"/>
    </source>
</evidence>
<dbReference type="InterPro" id="IPR002942">
    <property type="entry name" value="S4_RNA-bd"/>
</dbReference>
<evidence type="ECO:0000256" key="5">
    <source>
        <dbReference type="ARBA" id="ARBA00023274"/>
    </source>
</evidence>
<dbReference type="CDD" id="cd00165">
    <property type="entry name" value="S4"/>
    <property type="match status" value="1"/>
</dbReference>
<dbReference type="SMART" id="SM01390">
    <property type="entry name" value="Ribosomal_S4"/>
    <property type="match status" value="1"/>
</dbReference>
<dbReference type="GO" id="GO:0042274">
    <property type="term" value="P:ribosomal small subunit biogenesis"/>
    <property type="evidence" value="ECO:0007669"/>
    <property type="project" value="TreeGrafter"/>
</dbReference>
<evidence type="ECO:0000256" key="4">
    <source>
        <dbReference type="ARBA" id="ARBA00022980"/>
    </source>
</evidence>
<comment type="function">
    <text evidence="7">With S5 and S12 plays an important role in translational accuracy.</text>
</comment>
<dbReference type="Proteomes" id="UP000241436">
    <property type="component" value="Unassembled WGS sequence"/>
</dbReference>
<dbReference type="GO" id="GO:0019843">
    <property type="term" value="F:rRNA binding"/>
    <property type="evidence" value="ECO:0007669"/>
    <property type="project" value="UniProtKB-UniRule"/>
</dbReference>
<dbReference type="Pfam" id="PF00163">
    <property type="entry name" value="Ribosomal_S4"/>
    <property type="match status" value="1"/>
</dbReference>
<organism evidence="11 12">
    <name type="scientific">Candidatus Methylomirabilis limnetica</name>
    <dbReference type="NCBI Taxonomy" id="2033718"/>
    <lineage>
        <taxon>Bacteria</taxon>
        <taxon>Candidatus Methylomirabilota</taxon>
        <taxon>Candidatus Methylomirabilia</taxon>
        <taxon>Candidatus Methylomirabilales</taxon>
        <taxon>Candidatus Methylomirabilaceae</taxon>
        <taxon>Candidatus Methylomirabilis</taxon>
    </lineage>
</organism>
<dbReference type="OrthoDB" id="9803672at2"/>
<dbReference type="EMBL" id="NVQC01000022">
    <property type="protein sequence ID" value="PTL35686.1"/>
    <property type="molecule type" value="Genomic_DNA"/>
</dbReference>